<dbReference type="Proteomes" id="UP000198727">
    <property type="component" value="Unassembled WGS sequence"/>
</dbReference>
<dbReference type="InterPro" id="IPR000524">
    <property type="entry name" value="Tscrpt_reg_HTH_GntR"/>
</dbReference>
<dbReference type="STRING" id="587909.SAMN05421810_110127"/>
<dbReference type="Gene3D" id="3.40.1410.10">
    <property type="entry name" value="Chorismate lyase-like"/>
    <property type="match status" value="1"/>
</dbReference>
<evidence type="ECO:0000256" key="1">
    <source>
        <dbReference type="ARBA" id="ARBA00023015"/>
    </source>
</evidence>
<dbReference type="GO" id="GO:0045892">
    <property type="term" value="P:negative regulation of DNA-templated transcription"/>
    <property type="evidence" value="ECO:0007669"/>
    <property type="project" value="TreeGrafter"/>
</dbReference>
<dbReference type="AlphaFoldDB" id="A0A1I5ZTP6"/>
<dbReference type="SMART" id="SM00345">
    <property type="entry name" value="HTH_GNTR"/>
    <property type="match status" value="1"/>
</dbReference>
<sequence length="249" mass="27266">MSAMSARPEVVVDRDSPVPLYFQVAQQLEQAIESGRIPPGTRLDNEIALAEELGLSRPTMRRAIQYLVDKGMLSRRRGVGTHVAHTRVRRPVGLTSLYDDLSGAGQRPGTIVLRNTVGVASADVAEALEVADGTAVVMLERLRSARGEPLALLRNYLPAGLVRLRTEALERHGLYELLRAAGVGMAAARQSIGARRATAAEARLLDEPRGAPLLTMRRTTFDDRGVVVEYGDHLYRASRYSFELALTNR</sequence>
<evidence type="ECO:0000256" key="2">
    <source>
        <dbReference type="ARBA" id="ARBA00023125"/>
    </source>
</evidence>
<keyword evidence="2 5" id="KW-0238">DNA-binding</keyword>
<dbReference type="InterPro" id="IPR011663">
    <property type="entry name" value="UTRA"/>
</dbReference>
<keyword evidence="1" id="KW-0805">Transcription regulation</keyword>
<evidence type="ECO:0000313" key="5">
    <source>
        <dbReference type="EMBL" id="SFQ59846.1"/>
    </source>
</evidence>
<dbReference type="InterPro" id="IPR036388">
    <property type="entry name" value="WH-like_DNA-bd_sf"/>
</dbReference>
<dbReference type="Pfam" id="PF07702">
    <property type="entry name" value="UTRA"/>
    <property type="match status" value="1"/>
</dbReference>
<dbReference type="GO" id="GO:0003677">
    <property type="term" value="F:DNA binding"/>
    <property type="evidence" value="ECO:0007669"/>
    <property type="project" value="UniProtKB-KW"/>
</dbReference>
<dbReference type="EMBL" id="FOWW01000010">
    <property type="protein sequence ID" value="SFQ59846.1"/>
    <property type="molecule type" value="Genomic_DNA"/>
</dbReference>
<organism evidence="5 6">
    <name type="scientific">Amycolatopsis arida</name>
    <dbReference type="NCBI Taxonomy" id="587909"/>
    <lineage>
        <taxon>Bacteria</taxon>
        <taxon>Bacillati</taxon>
        <taxon>Actinomycetota</taxon>
        <taxon>Actinomycetes</taxon>
        <taxon>Pseudonocardiales</taxon>
        <taxon>Pseudonocardiaceae</taxon>
        <taxon>Amycolatopsis</taxon>
    </lineage>
</organism>
<dbReference type="SMART" id="SM00866">
    <property type="entry name" value="UTRA"/>
    <property type="match status" value="1"/>
</dbReference>
<evidence type="ECO:0000313" key="6">
    <source>
        <dbReference type="Proteomes" id="UP000198727"/>
    </source>
</evidence>
<accession>A0A1I5ZTP6</accession>
<dbReference type="PANTHER" id="PTHR44846">
    <property type="entry name" value="MANNOSYL-D-GLYCERATE TRANSPORT/METABOLISM SYSTEM REPRESSOR MNGR-RELATED"/>
    <property type="match status" value="1"/>
</dbReference>
<dbReference type="PROSITE" id="PS50949">
    <property type="entry name" value="HTH_GNTR"/>
    <property type="match status" value="1"/>
</dbReference>
<reference evidence="6" key="1">
    <citation type="submission" date="2016-10" db="EMBL/GenBank/DDBJ databases">
        <authorList>
            <person name="Varghese N."/>
            <person name="Submissions S."/>
        </authorList>
    </citation>
    <scope>NUCLEOTIDE SEQUENCE [LARGE SCALE GENOMIC DNA]</scope>
    <source>
        <strain evidence="6">CGMCC 4.5579</strain>
    </source>
</reference>
<evidence type="ECO:0000256" key="3">
    <source>
        <dbReference type="ARBA" id="ARBA00023163"/>
    </source>
</evidence>
<protein>
    <submittedName>
        <fullName evidence="5">DNA-binding transcriptional regulator, GntR family</fullName>
    </submittedName>
</protein>
<feature type="domain" description="HTH gntR-type" evidence="4">
    <location>
        <begin position="18"/>
        <end position="86"/>
    </location>
</feature>
<gene>
    <name evidence="5" type="ORF">SAMN05421810_110127</name>
</gene>
<dbReference type="GO" id="GO:0003700">
    <property type="term" value="F:DNA-binding transcription factor activity"/>
    <property type="evidence" value="ECO:0007669"/>
    <property type="project" value="InterPro"/>
</dbReference>
<dbReference type="InterPro" id="IPR036390">
    <property type="entry name" value="WH_DNA-bd_sf"/>
</dbReference>
<dbReference type="Pfam" id="PF00392">
    <property type="entry name" value="GntR"/>
    <property type="match status" value="1"/>
</dbReference>
<dbReference type="SUPFAM" id="SSF46785">
    <property type="entry name" value="Winged helix' DNA-binding domain"/>
    <property type="match status" value="1"/>
</dbReference>
<dbReference type="Gene3D" id="1.10.10.10">
    <property type="entry name" value="Winged helix-like DNA-binding domain superfamily/Winged helix DNA-binding domain"/>
    <property type="match status" value="1"/>
</dbReference>
<dbReference type="PANTHER" id="PTHR44846:SF17">
    <property type="entry name" value="GNTR-FAMILY TRANSCRIPTIONAL REGULATOR"/>
    <property type="match status" value="1"/>
</dbReference>
<evidence type="ECO:0000259" key="4">
    <source>
        <dbReference type="PROSITE" id="PS50949"/>
    </source>
</evidence>
<dbReference type="CDD" id="cd07377">
    <property type="entry name" value="WHTH_GntR"/>
    <property type="match status" value="1"/>
</dbReference>
<dbReference type="SUPFAM" id="SSF64288">
    <property type="entry name" value="Chorismate lyase-like"/>
    <property type="match status" value="1"/>
</dbReference>
<name>A0A1I5ZTP6_9PSEU</name>
<dbReference type="InterPro" id="IPR028978">
    <property type="entry name" value="Chorismate_lyase_/UTRA_dom_sf"/>
</dbReference>
<dbReference type="PRINTS" id="PR00035">
    <property type="entry name" value="HTHGNTR"/>
</dbReference>
<dbReference type="InterPro" id="IPR050679">
    <property type="entry name" value="Bact_HTH_transcr_reg"/>
</dbReference>
<proteinExistence type="predicted"/>
<keyword evidence="3" id="KW-0804">Transcription</keyword>
<keyword evidence="6" id="KW-1185">Reference proteome</keyword>
<dbReference type="OrthoDB" id="3194402at2"/>